<dbReference type="NCBIfam" id="TIGR01617">
    <property type="entry name" value="arsC_related"/>
    <property type="match status" value="1"/>
</dbReference>
<evidence type="ECO:0000256" key="1">
    <source>
        <dbReference type="ARBA" id="ARBA00007198"/>
    </source>
</evidence>
<dbReference type="CDD" id="cd03035">
    <property type="entry name" value="ArsC_Yffb"/>
    <property type="match status" value="1"/>
</dbReference>
<sequence length="116" mass="13036">MSEVTLYGIKNCDTVKKARKWLDQADVAYHFHDLRSDGLSERQVQGWLAAVGTDTLINKRSTTWKGLNDIEKAQALQADSATAILLNNPTLIKRPVLECNGNVHIGFKAEHYHTLF</sequence>
<dbReference type="Proteomes" id="UP001273505">
    <property type="component" value="Unassembled WGS sequence"/>
</dbReference>
<protein>
    <submittedName>
        <fullName evidence="3">ArsC family reductase</fullName>
    </submittedName>
</protein>
<name>A0ABU4S140_9GAMM</name>
<comment type="similarity">
    <text evidence="1 2">Belongs to the ArsC family.</text>
</comment>
<dbReference type="InterPro" id="IPR006504">
    <property type="entry name" value="Tscrpt_reg_Spx/MgsR"/>
</dbReference>
<keyword evidence="4" id="KW-1185">Reference proteome</keyword>
<dbReference type="InterPro" id="IPR036249">
    <property type="entry name" value="Thioredoxin-like_sf"/>
</dbReference>
<evidence type="ECO:0000313" key="4">
    <source>
        <dbReference type="Proteomes" id="UP001273505"/>
    </source>
</evidence>
<dbReference type="PANTHER" id="PTHR30041">
    <property type="entry name" value="ARSENATE REDUCTASE"/>
    <property type="match status" value="1"/>
</dbReference>
<comment type="caution">
    <text evidence="3">The sequence shown here is derived from an EMBL/GenBank/DDBJ whole genome shotgun (WGS) entry which is preliminary data.</text>
</comment>
<evidence type="ECO:0000256" key="2">
    <source>
        <dbReference type="PROSITE-ProRule" id="PRU01282"/>
    </source>
</evidence>
<dbReference type="RefSeq" id="WP_302722018.1">
    <property type="nucleotide sequence ID" value="NZ_JAULRU010000418.1"/>
</dbReference>
<organism evidence="3 4">
    <name type="scientific">Gilvimarinus gilvus</name>
    <dbReference type="NCBI Taxonomy" id="3058038"/>
    <lineage>
        <taxon>Bacteria</taxon>
        <taxon>Pseudomonadati</taxon>
        <taxon>Pseudomonadota</taxon>
        <taxon>Gammaproteobacteria</taxon>
        <taxon>Cellvibrionales</taxon>
        <taxon>Cellvibrionaceae</taxon>
        <taxon>Gilvimarinus</taxon>
    </lineage>
</organism>
<dbReference type="EMBL" id="JAXAFO010000028">
    <property type="protein sequence ID" value="MDX6850639.1"/>
    <property type="molecule type" value="Genomic_DNA"/>
</dbReference>
<dbReference type="PANTHER" id="PTHR30041:SF8">
    <property type="entry name" value="PROTEIN YFFB"/>
    <property type="match status" value="1"/>
</dbReference>
<proteinExistence type="inferred from homology"/>
<dbReference type="InterPro" id="IPR006660">
    <property type="entry name" value="Arsenate_reductase-like"/>
</dbReference>
<reference evidence="3 4" key="1">
    <citation type="submission" date="2023-11" db="EMBL/GenBank/DDBJ databases">
        <title>Gilvimarinus fulvus sp. nov., isolated from the surface of Kelp.</title>
        <authorList>
            <person name="Sun Y.Y."/>
            <person name="Gong Y."/>
            <person name="Du Z.J."/>
        </authorList>
    </citation>
    <scope>NUCLEOTIDE SEQUENCE [LARGE SCALE GENOMIC DNA]</scope>
    <source>
        <strain evidence="3 4">SDUM040013</strain>
    </source>
</reference>
<evidence type="ECO:0000313" key="3">
    <source>
        <dbReference type="EMBL" id="MDX6850639.1"/>
    </source>
</evidence>
<dbReference type="Pfam" id="PF03960">
    <property type="entry name" value="ArsC"/>
    <property type="match status" value="1"/>
</dbReference>
<accession>A0ABU4S140</accession>
<dbReference type="Gene3D" id="3.40.30.10">
    <property type="entry name" value="Glutaredoxin"/>
    <property type="match status" value="1"/>
</dbReference>
<dbReference type="PROSITE" id="PS51353">
    <property type="entry name" value="ARSC"/>
    <property type="match status" value="1"/>
</dbReference>
<dbReference type="NCBIfam" id="NF008107">
    <property type="entry name" value="PRK10853.1"/>
    <property type="match status" value="1"/>
</dbReference>
<gene>
    <name evidence="3" type="ORF">SCD92_14800</name>
</gene>
<dbReference type="SUPFAM" id="SSF52833">
    <property type="entry name" value="Thioredoxin-like"/>
    <property type="match status" value="1"/>
</dbReference>